<comment type="catalytic activity">
    <reaction evidence="7 8">
        <text>(R)-pantoate + beta-alanine + ATP = (R)-pantothenate + AMP + diphosphate + H(+)</text>
        <dbReference type="Rhea" id="RHEA:10912"/>
        <dbReference type="ChEBI" id="CHEBI:15378"/>
        <dbReference type="ChEBI" id="CHEBI:15980"/>
        <dbReference type="ChEBI" id="CHEBI:29032"/>
        <dbReference type="ChEBI" id="CHEBI:30616"/>
        <dbReference type="ChEBI" id="CHEBI:33019"/>
        <dbReference type="ChEBI" id="CHEBI:57966"/>
        <dbReference type="ChEBI" id="CHEBI:456215"/>
        <dbReference type="EC" id="6.3.2.1"/>
    </reaction>
</comment>
<dbReference type="NCBIfam" id="TIGR00018">
    <property type="entry name" value="panC"/>
    <property type="match status" value="1"/>
</dbReference>
<organism evidence="9 10">
    <name type="scientific">Thermotalea metallivorans</name>
    <dbReference type="NCBI Taxonomy" id="520762"/>
    <lineage>
        <taxon>Bacteria</taxon>
        <taxon>Bacillati</taxon>
        <taxon>Bacillota</taxon>
        <taxon>Clostridia</taxon>
        <taxon>Peptostreptococcales</taxon>
        <taxon>Thermotaleaceae</taxon>
        <taxon>Thermotalea</taxon>
    </lineage>
</organism>
<feature type="binding site" evidence="8">
    <location>
        <position position="61"/>
    </location>
    <ligand>
        <name>(R)-pantoate</name>
        <dbReference type="ChEBI" id="CHEBI:15980"/>
    </ligand>
</feature>
<comment type="caution">
    <text evidence="9">The sequence shown here is derived from an EMBL/GenBank/DDBJ whole genome shotgun (WGS) entry which is preliminary data.</text>
</comment>
<reference evidence="9 10" key="1">
    <citation type="submission" date="2015-12" db="EMBL/GenBank/DDBJ databases">
        <title>Draft genome sequence of the thermoanaerobe Thermotalea metallivorans, an isolate from the runoff channel of the Great Artesian Basin, Australia.</title>
        <authorList>
            <person name="Patel B.K."/>
        </authorList>
    </citation>
    <scope>NUCLEOTIDE SEQUENCE [LARGE SCALE GENOMIC DNA]</scope>
    <source>
        <strain evidence="9 10">B2-1</strain>
    </source>
</reference>
<dbReference type="InterPro" id="IPR014729">
    <property type="entry name" value="Rossmann-like_a/b/a_fold"/>
</dbReference>
<dbReference type="EMBL" id="LOEE01000027">
    <property type="protein sequence ID" value="KXG76467.1"/>
    <property type="molecule type" value="Genomic_DNA"/>
</dbReference>
<keyword evidence="10" id="KW-1185">Reference proteome</keyword>
<evidence type="ECO:0000256" key="5">
    <source>
        <dbReference type="ARBA" id="ARBA00022741"/>
    </source>
</evidence>
<dbReference type="SUPFAM" id="SSF52374">
    <property type="entry name" value="Nucleotidylyl transferase"/>
    <property type="match status" value="1"/>
</dbReference>
<dbReference type="AlphaFoldDB" id="A0A140L7E2"/>
<accession>A0A140L7E2</accession>
<evidence type="ECO:0000256" key="7">
    <source>
        <dbReference type="ARBA" id="ARBA00048258"/>
    </source>
</evidence>
<evidence type="ECO:0000313" key="10">
    <source>
        <dbReference type="Proteomes" id="UP000070456"/>
    </source>
</evidence>
<keyword evidence="6 8" id="KW-0067">ATP-binding</keyword>
<keyword evidence="8" id="KW-0963">Cytoplasm</keyword>
<dbReference type="PANTHER" id="PTHR21299">
    <property type="entry name" value="CYTIDYLATE KINASE/PANTOATE-BETA-ALANINE LIGASE"/>
    <property type="match status" value="1"/>
</dbReference>
<proteinExistence type="inferred from homology"/>
<comment type="similarity">
    <text evidence="2 8">Belongs to the pantothenate synthetase family.</text>
</comment>
<dbReference type="GO" id="GO:0005524">
    <property type="term" value="F:ATP binding"/>
    <property type="evidence" value="ECO:0007669"/>
    <property type="project" value="UniProtKB-KW"/>
</dbReference>
<feature type="binding site" evidence="8">
    <location>
        <begin position="148"/>
        <end position="151"/>
    </location>
    <ligand>
        <name>ATP</name>
        <dbReference type="ChEBI" id="CHEBI:30616"/>
    </ligand>
</feature>
<dbReference type="FunFam" id="3.40.50.620:FF:000013">
    <property type="entry name" value="Pantothenate synthetase"/>
    <property type="match status" value="1"/>
</dbReference>
<feature type="binding site" evidence="8">
    <location>
        <position position="177"/>
    </location>
    <ligand>
        <name>ATP</name>
        <dbReference type="ChEBI" id="CHEBI:30616"/>
    </ligand>
</feature>
<feature type="binding site" evidence="8">
    <location>
        <position position="61"/>
    </location>
    <ligand>
        <name>beta-alanine</name>
        <dbReference type="ChEBI" id="CHEBI:57966"/>
    </ligand>
</feature>
<evidence type="ECO:0000256" key="2">
    <source>
        <dbReference type="ARBA" id="ARBA00009256"/>
    </source>
</evidence>
<dbReference type="InterPro" id="IPR004821">
    <property type="entry name" value="Cyt_trans-like"/>
</dbReference>
<keyword evidence="3 8" id="KW-0436">Ligase</keyword>
<keyword evidence="5 8" id="KW-0547">Nucleotide-binding</keyword>
<evidence type="ECO:0000256" key="8">
    <source>
        <dbReference type="HAMAP-Rule" id="MF_00158"/>
    </source>
</evidence>
<dbReference type="RefSeq" id="WP_068555369.1">
    <property type="nucleotide sequence ID" value="NZ_LOEE01000027.1"/>
</dbReference>
<dbReference type="Proteomes" id="UP000070456">
    <property type="component" value="Unassembled WGS sequence"/>
</dbReference>
<evidence type="ECO:0000256" key="3">
    <source>
        <dbReference type="ARBA" id="ARBA00022598"/>
    </source>
</evidence>
<evidence type="ECO:0000256" key="1">
    <source>
        <dbReference type="ARBA" id="ARBA00004990"/>
    </source>
</evidence>
<dbReference type="HAMAP" id="MF_00158">
    <property type="entry name" value="PanC"/>
    <property type="match status" value="1"/>
</dbReference>
<comment type="subunit">
    <text evidence="8">Homodimer.</text>
</comment>
<dbReference type="GO" id="GO:0015940">
    <property type="term" value="P:pantothenate biosynthetic process"/>
    <property type="evidence" value="ECO:0007669"/>
    <property type="project" value="UniProtKB-UniRule"/>
</dbReference>
<evidence type="ECO:0000256" key="6">
    <source>
        <dbReference type="ARBA" id="ARBA00022840"/>
    </source>
</evidence>
<dbReference type="InterPro" id="IPR003721">
    <property type="entry name" value="Pantoate_ligase"/>
</dbReference>
<sequence length="282" mass="31822">MKIIETIAKVREAVSEARRGGKKIGFVPTMGYLHEGHLSLIKRAKEENEFVVVSIFVNPTQFGTGEDYETYPRDLARDSQLAERAGADVIFHPSVQEMYPQGYKTYVEVEGGITSRLCGASRPGHFRGVATVVTKLFHIVKPDRAYFGQKDAQQVAVIQQMVKDLNMDLEIIPCPIVREMDGLAMSSRNTYLNEEERKAALVLSRSLFGAQEMIRKGERDVQKVKEWMIDFIKDEPKASIDYVEIVDAFTLEAIEEIQGDVLIALAVKIGRTRLIDNIRLEV</sequence>
<dbReference type="CDD" id="cd00560">
    <property type="entry name" value="PanC"/>
    <property type="match status" value="1"/>
</dbReference>
<dbReference type="Pfam" id="PF02569">
    <property type="entry name" value="Pantoate_ligase"/>
    <property type="match status" value="1"/>
</dbReference>
<dbReference type="OrthoDB" id="9773087at2"/>
<evidence type="ECO:0000256" key="4">
    <source>
        <dbReference type="ARBA" id="ARBA00022655"/>
    </source>
</evidence>
<dbReference type="NCBIfam" id="TIGR00125">
    <property type="entry name" value="cyt_tran_rel"/>
    <property type="match status" value="1"/>
</dbReference>
<comment type="function">
    <text evidence="8">Catalyzes the condensation of pantoate with beta-alanine in an ATP-dependent reaction via a pantoyl-adenylate intermediate.</text>
</comment>
<dbReference type="UniPathway" id="UPA00028">
    <property type="reaction ID" value="UER00005"/>
</dbReference>
<dbReference type="PATRIC" id="fig|520762.4.peg.1115"/>
<name>A0A140L7E2_9FIRM</name>
<dbReference type="PANTHER" id="PTHR21299:SF1">
    <property type="entry name" value="PANTOATE--BETA-ALANINE LIGASE"/>
    <property type="match status" value="1"/>
</dbReference>
<feature type="binding site" evidence="8">
    <location>
        <begin position="30"/>
        <end position="37"/>
    </location>
    <ligand>
        <name>ATP</name>
        <dbReference type="ChEBI" id="CHEBI:30616"/>
    </ligand>
</feature>
<comment type="subcellular location">
    <subcellularLocation>
        <location evidence="8">Cytoplasm</location>
    </subcellularLocation>
</comment>
<dbReference type="GO" id="GO:0005829">
    <property type="term" value="C:cytosol"/>
    <property type="evidence" value="ECO:0007669"/>
    <property type="project" value="TreeGrafter"/>
</dbReference>
<dbReference type="FunFam" id="3.30.1300.10:FF:000001">
    <property type="entry name" value="Pantothenate synthetase"/>
    <property type="match status" value="1"/>
</dbReference>
<dbReference type="STRING" id="520762.AN619_09980"/>
<gene>
    <name evidence="8 9" type="primary">panC</name>
    <name evidence="9" type="ORF">AN619_09980</name>
</gene>
<protein>
    <recommendedName>
        <fullName evidence="8">Pantothenate synthetase</fullName>
        <shortName evidence="8">PS</shortName>
        <ecNumber evidence="8">6.3.2.1</ecNumber>
    </recommendedName>
    <alternativeName>
        <fullName evidence="8">Pantoate--beta-alanine ligase</fullName>
    </alternativeName>
    <alternativeName>
        <fullName evidence="8">Pantoate-activating enzyme</fullName>
    </alternativeName>
</protein>
<comment type="pathway">
    <text evidence="1 8">Cofactor biosynthesis; (R)-pantothenate biosynthesis; (R)-pantothenate from (R)-pantoate and beta-alanine: step 1/1.</text>
</comment>
<feature type="binding site" evidence="8">
    <location>
        <position position="154"/>
    </location>
    <ligand>
        <name>(R)-pantoate</name>
        <dbReference type="ChEBI" id="CHEBI:15980"/>
    </ligand>
</feature>
<feature type="binding site" evidence="8">
    <location>
        <begin position="185"/>
        <end position="188"/>
    </location>
    <ligand>
        <name>ATP</name>
        <dbReference type="ChEBI" id="CHEBI:30616"/>
    </ligand>
</feature>
<feature type="active site" description="Proton donor" evidence="8">
    <location>
        <position position="37"/>
    </location>
</feature>
<keyword evidence="4 8" id="KW-0566">Pantothenate biosynthesis</keyword>
<dbReference type="Gene3D" id="3.40.50.620">
    <property type="entry name" value="HUPs"/>
    <property type="match status" value="1"/>
</dbReference>
<dbReference type="EC" id="6.3.2.1" evidence="8"/>
<dbReference type="Gene3D" id="3.30.1300.10">
    <property type="entry name" value="Pantoate-beta-alanine ligase, C-terminal domain"/>
    <property type="match status" value="1"/>
</dbReference>
<comment type="miscellaneous">
    <text evidence="8">The reaction proceeds by a bi uni uni bi ping pong mechanism.</text>
</comment>
<dbReference type="InterPro" id="IPR042176">
    <property type="entry name" value="Pantoate_ligase_C"/>
</dbReference>
<dbReference type="GO" id="GO:0004592">
    <property type="term" value="F:pantoate-beta-alanine ligase activity"/>
    <property type="evidence" value="ECO:0007669"/>
    <property type="project" value="UniProtKB-UniRule"/>
</dbReference>
<evidence type="ECO:0000313" key="9">
    <source>
        <dbReference type="EMBL" id="KXG76467.1"/>
    </source>
</evidence>